<evidence type="ECO:0000256" key="2">
    <source>
        <dbReference type="ARBA" id="ARBA00004186"/>
    </source>
</evidence>
<dbReference type="SUPFAM" id="SSF57889">
    <property type="entry name" value="Cysteine-rich domain"/>
    <property type="match status" value="1"/>
</dbReference>
<keyword evidence="27" id="KW-0539">Nucleus</keyword>
<dbReference type="SMART" id="SM00324">
    <property type="entry name" value="RhoGAP"/>
    <property type="match status" value="1"/>
</dbReference>
<keyword evidence="22" id="KW-0175">Coiled coil</keyword>
<dbReference type="CDD" id="cd04382">
    <property type="entry name" value="RhoGAP_MgcRacGAP"/>
    <property type="match status" value="1"/>
</dbReference>
<keyword evidence="20" id="KW-0744">Spermatogenesis</keyword>
<evidence type="ECO:0000259" key="33">
    <source>
        <dbReference type="PROSITE" id="PS50238"/>
    </source>
</evidence>
<dbReference type="PROSITE" id="PS50081">
    <property type="entry name" value="ZF_DAG_PE_2"/>
    <property type="match status" value="1"/>
</dbReference>
<dbReference type="GeneTree" id="ENSGT00940000154610"/>
<keyword evidence="7" id="KW-0813">Transport</keyword>
<reference evidence="34" key="3">
    <citation type="submission" date="2025-09" db="UniProtKB">
        <authorList>
            <consortium name="Ensembl"/>
        </authorList>
    </citation>
    <scope>IDENTIFICATION</scope>
</reference>
<evidence type="ECO:0000256" key="24">
    <source>
        <dbReference type="ARBA" id="ARBA00023121"/>
    </source>
</evidence>
<evidence type="ECO:0000256" key="19">
    <source>
        <dbReference type="ARBA" id="ARBA00022843"/>
    </source>
</evidence>
<evidence type="ECO:0000256" key="12">
    <source>
        <dbReference type="ARBA" id="ARBA00022499"/>
    </source>
</evidence>
<evidence type="ECO:0000256" key="5">
    <source>
        <dbReference type="ARBA" id="ARBA00004413"/>
    </source>
</evidence>
<keyword evidence="28" id="KW-0131">Cell cycle</keyword>
<feature type="domain" description="Phorbol-ester/DAG-type" evidence="32">
    <location>
        <begin position="311"/>
        <end position="360"/>
    </location>
</feature>
<dbReference type="GO" id="GO:0005634">
    <property type="term" value="C:nucleus"/>
    <property type="evidence" value="ECO:0007669"/>
    <property type="project" value="UniProtKB-SubCell"/>
</dbReference>
<keyword evidence="9" id="KW-0217">Developmental protein</keyword>
<dbReference type="GO" id="GO:0032154">
    <property type="term" value="C:cleavage furrow"/>
    <property type="evidence" value="ECO:0007669"/>
    <property type="project" value="UniProtKB-SubCell"/>
</dbReference>
<reference evidence="34" key="1">
    <citation type="submission" date="2021-06" db="EMBL/GenBank/DDBJ databases">
        <authorList>
            <consortium name="Wellcome Sanger Institute Data Sharing"/>
        </authorList>
    </citation>
    <scope>NUCLEOTIDE SEQUENCE [LARGE SCALE GENOMIC DNA]</scope>
</reference>
<dbReference type="GO" id="GO:0051233">
    <property type="term" value="C:spindle midzone"/>
    <property type="evidence" value="ECO:0007669"/>
    <property type="project" value="TreeGrafter"/>
</dbReference>
<evidence type="ECO:0000256" key="15">
    <source>
        <dbReference type="ARBA" id="ARBA00022723"/>
    </source>
</evidence>
<keyword evidence="25" id="KW-0472">Membrane</keyword>
<evidence type="ECO:0000256" key="23">
    <source>
        <dbReference type="ARBA" id="ARBA00023065"/>
    </source>
</evidence>
<dbReference type="GO" id="GO:0007266">
    <property type="term" value="P:Rho protein signal transduction"/>
    <property type="evidence" value="ECO:0007669"/>
    <property type="project" value="TreeGrafter"/>
</dbReference>
<keyword evidence="23" id="KW-0406">Ion transport</keyword>
<evidence type="ECO:0000256" key="3">
    <source>
        <dbReference type="ARBA" id="ARBA00004214"/>
    </source>
</evidence>
<dbReference type="GO" id="GO:0008270">
    <property type="term" value="F:zinc ion binding"/>
    <property type="evidence" value="ECO:0007669"/>
    <property type="project" value="UniProtKB-KW"/>
</dbReference>
<organism evidence="34 35">
    <name type="scientific">Erpetoichthys calabaricus</name>
    <name type="common">Rope fish</name>
    <name type="synonym">Calamoichthys calabaricus</name>
    <dbReference type="NCBI Taxonomy" id="27687"/>
    <lineage>
        <taxon>Eukaryota</taxon>
        <taxon>Metazoa</taxon>
        <taxon>Chordata</taxon>
        <taxon>Craniata</taxon>
        <taxon>Vertebrata</taxon>
        <taxon>Euteleostomi</taxon>
        <taxon>Actinopterygii</taxon>
        <taxon>Polypteriformes</taxon>
        <taxon>Polypteridae</taxon>
        <taxon>Erpetoichthys</taxon>
    </lineage>
</organism>
<dbReference type="InterPro" id="IPR008936">
    <property type="entry name" value="Rho_GTPase_activation_prot"/>
</dbReference>
<evidence type="ECO:0000256" key="10">
    <source>
        <dbReference type="ARBA" id="ARBA00022475"/>
    </source>
</evidence>
<keyword evidence="19" id="KW-0832">Ubl conjugation</keyword>
<comment type="subcellular location">
    <subcellularLocation>
        <location evidence="5">Cell membrane</location>
        <topology evidence="5">Peripheral membrane protein</topology>
        <orientation evidence="5">Cytoplasmic side</orientation>
    </subcellularLocation>
    <subcellularLocation>
        <location evidence="6">Cleavage furrow</location>
    </subcellularLocation>
    <subcellularLocation>
        <location evidence="2">Cytoplasm</location>
        <location evidence="2">Cytoskeleton</location>
        <location evidence="2">Spindle</location>
    </subcellularLocation>
    <subcellularLocation>
        <location evidence="4">Cytoplasmic vesicle</location>
        <location evidence="4">Secretory vesicle</location>
        <location evidence="4">Acrosome</location>
    </subcellularLocation>
    <subcellularLocation>
        <location evidence="3">Midbody</location>
    </subcellularLocation>
    <subcellularLocation>
        <location evidence="1">Nucleus</location>
    </subcellularLocation>
</comment>
<evidence type="ECO:0000256" key="21">
    <source>
        <dbReference type="ARBA" id="ARBA00022990"/>
    </source>
</evidence>
<dbReference type="InterPro" id="IPR002219">
    <property type="entry name" value="PKC_DAG/PE"/>
</dbReference>
<dbReference type="PROSITE" id="PS00479">
    <property type="entry name" value="ZF_DAG_PE_1"/>
    <property type="match status" value="1"/>
</dbReference>
<proteinExistence type="predicted"/>
<evidence type="ECO:0000256" key="30">
    <source>
        <dbReference type="ARBA" id="ARBA00067896"/>
    </source>
</evidence>
<evidence type="ECO:0000256" key="28">
    <source>
        <dbReference type="ARBA" id="ARBA00023306"/>
    </source>
</evidence>
<keyword evidence="18" id="KW-0862">Zinc</keyword>
<evidence type="ECO:0000313" key="35">
    <source>
        <dbReference type="Proteomes" id="UP000694620"/>
    </source>
</evidence>
<evidence type="ECO:0000256" key="18">
    <source>
        <dbReference type="ARBA" id="ARBA00022833"/>
    </source>
</evidence>
<feature type="domain" description="Rho-GAP" evidence="33">
    <location>
        <begin position="374"/>
        <end position="564"/>
    </location>
</feature>
<evidence type="ECO:0000256" key="7">
    <source>
        <dbReference type="ARBA" id="ARBA00022448"/>
    </source>
</evidence>
<keyword evidence="13" id="KW-0597">Phosphoprotein</keyword>
<evidence type="ECO:0000256" key="25">
    <source>
        <dbReference type="ARBA" id="ARBA00023136"/>
    </source>
</evidence>
<keyword evidence="8" id="KW-0343">GTPase activation</keyword>
<dbReference type="CDD" id="cd20821">
    <property type="entry name" value="C1_MgcRacGAP"/>
    <property type="match status" value="1"/>
</dbReference>
<evidence type="ECO:0000256" key="29">
    <source>
        <dbReference type="ARBA" id="ARBA00023329"/>
    </source>
</evidence>
<evidence type="ECO:0000259" key="32">
    <source>
        <dbReference type="PROSITE" id="PS50081"/>
    </source>
</evidence>
<dbReference type="SMART" id="SM00109">
    <property type="entry name" value="C1"/>
    <property type="match status" value="1"/>
</dbReference>
<dbReference type="GO" id="GO:0051256">
    <property type="term" value="P:mitotic spindle midzone assembly"/>
    <property type="evidence" value="ECO:0007669"/>
    <property type="project" value="TreeGrafter"/>
</dbReference>
<evidence type="ECO:0000256" key="11">
    <source>
        <dbReference type="ARBA" id="ARBA00022490"/>
    </source>
</evidence>
<dbReference type="InterPro" id="IPR046349">
    <property type="entry name" value="C1-like_sf"/>
</dbReference>
<accession>A0A8C4SCE9</accession>
<keyword evidence="26" id="KW-0206">Cytoskeleton</keyword>
<dbReference type="FunFam" id="3.30.60.20:FF:000033">
    <property type="entry name" value="Rac GTPase-activating protein 1"/>
    <property type="match status" value="1"/>
</dbReference>
<keyword evidence="15" id="KW-0479">Metal-binding</keyword>
<evidence type="ECO:0000256" key="22">
    <source>
        <dbReference type="ARBA" id="ARBA00023054"/>
    </source>
</evidence>
<dbReference type="PANTHER" id="PTHR46199">
    <property type="entry name" value="RAC GTPASE-ACTIVATING PROTEIN 1"/>
    <property type="match status" value="1"/>
</dbReference>
<keyword evidence="21" id="KW-0007">Acetylation</keyword>
<dbReference type="AlphaFoldDB" id="A0A8C4SCE9"/>
<keyword evidence="29" id="KW-0968">Cytoplasmic vesicle</keyword>
<evidence type="ECO:0000256" key="6">
    <source>
        <dbReference type="ARBA" id="ARBA00004626"/>
    </source>
</evidence>
<dbReference type="GO" id="GO:0006811">
    <property type="term" value="P:monoatomic ion transport"/>
    <property type="evidence" value="ECO:0007669"/>
    <property type="project" value="UniProtKB-KW"/>
</dbReference>
<dbReference type="GO" id="GO:0030154">
    <property type="term" value="P:cell differentiation"/>
    <property type="evidence" value="ECO:0007669"/>
    <property type="project" value="UniProtKB-KW"/>
</dbReference>
<evidence type="ECO:0000256" key="26">
    <source>
        <dbReference type="ARBA" id="ARBA00023212"/>
    </source>
</evidence>
<dbReference type="GO" id="GO:0000281">
    <property type="term" value="P:mitotic cytokinesis"/>
    <property type="evidence" value="ECO:0007669"/>
    <property type="project" value="TreeGrafter"/>
</dbReference>
<dbReference type="SUPFAM" id="SSF48350">
    <property type="entry name" value="GTPase activation domain, GAP"/>
    <property type="match status" value="1"/>
</dbReference>
<dbReference type="Gene3D" id="1.10.555.10">
    <property type="entry name" value="Rho GTPase activation protein"/>
    <property type="match status" value="1"/>
</dbReference>
<dbReference type="PROSITE" id="PS50238">
    <property type="entry name" value="RHOGAP"/>
    <property type="match status" value="1"/>
</dbReference>
<dbReference type="Gene3D" id="3.30.60.20">
    <property type="match status" value="1"/>
</dbReference>
<evidence type="ECO:0000256" key="31">
    <source>
        <dbReference type="ARBA" id="ARBA00075869"/>
    </source>
</evidence>
<dbReference type="FunFam" id="1.10.555.10:FF:000034">
    <property type="entry name" value="Rac GTPase-activating protein 1"/>
    <property type="match status" value="1"/>
</dbReference>
<evidence type="ECO:0000256" key="17">
    <source>
        <dbReference type="ARBA" id="ARBA00022782"/>
    </source>
</evidence>
<evidence type="ECO:0000313" key="34">
    <source>
        <dbReference type="Ensembl" id="ENSECRP00000012525.1"/>
    </source>
</evidence>
<reference evidence="34" key="2">
    <citation type="submission" date="2025-08" db="UniProtKB">
        <authorList>
            <consortium name="Ensembl"/>
        </authorList>
    </citation>
    <scope>IDENTIFICATION</scope>
</reference>
<evidence type="ECO:0000256" key="14">
    <source>
        <dbReference type="ARBA" id="ARBA00022618"/>
    </source>
</evidence>
<keyword evidence="16" id="KW-0863">Zinc-finger</keyword>
<evidence type="ECO:0000256" key="13">
    <source>
        <dbReference type="ARBA" id="ARBA00022553"/>
    </source>
</evidence>
<evidence type="ECO:0000256" key="16">
    <source>
        <dbReference type="ARBA" id="ARBA00022771"/>
    </source>
</evidence>
<name>A0A8C4SCE9_ERPCA</name>
<sequence length="650" mass="73201">MKDSKTRMEDNIKNELNLLERFIKVIEESRQIECIQLLKCMEECKKKWLQTQLELKTCKENLLKTDMDKSALEVKLKHARNQVDVEMRKRHKAESDLEYLKRQMQLICDILMYDGQSSDLLNDEQKSLLANFNNRGGIGLILPSNKRLSVIDESCNSTLFHSDISYDRTDDDLDLETSVIKHLKPRPRDRRRTSFAPAAGLPVQPKRCRPSGCSGDLFVATTTENIKECIVSRTTVNMPENSGSSKEVSAFETGPKRKSFRSRQLSTITEQTTVWTASEESVNVTCAENETVTKVRSSGSVFSTEETAVHRHIFVSKTVIRPETCITCEKRIKFGKMAVKCRECRMVAHPECKDQCPQQCMPGCSSFALPNSKCTLSDYVSQSSPMIPSLVVQCVNEIEKRGLQEVGIYRVPGCDRIVKELKEKYVRGKGLPPLGKVEDIHVVCGLLKDFLRKLKEPIVTFRLHKTFINAGLLNNTDESIAAICQAIEELPQPNRDTLAFIILHLQRVMKSPDCKMDLNNLSRVFGPTIVGHSVPDPTPVEIMRETAEQPKVVARLLSLSEEYWKQFLMVENDQVISSVINTNINTQGGIGRLFKPLTSPEMNCFHKTPSSGSLCSVLTSNSGTASTPLLSNKAKSEQAKKKFFTSPTLK</sequence>
<dbReference type="Proteomes" id="UP000694620">
    <property type="component" value="Chromosome 8"/>
</dbReference>
<gene>
    <name evidence="34" type="primary">si:ch1073-416j23.1</name>
</gene>
<dbReference type="GO" id="GO:0005096">
    <property type="term" value="F:GTPase activator activity"/>
    <property type="evidence" value="ECO:0007669"/>
    <property type="project" value="UniProtKB-KW"/>
</dbReference>
<dbReference type="GO" id="GO:0007283">
    <property type="term" value="P:spermatogenesis"/>
    <property type="evidence" value="ECO:0007669"/>
    <property type="project" value="UniProtKB-KW"/>
</dbReference>
<keyword evidence="14" id="KW-0132">Cell division</keyword>
<keyword evidence="35" id="KW-1185">Reference proteome</keyword>
<dbReference type="PANTHER" id="PTHR46199:SF2">
    <property type="entry name" value="RAC GTPASE-ACTIVATING PROTEIN 1"/>
    <property type="match status" value="1"/>
</dbReference>
<protein>
    <recommendedName>
        <fullName evidence="30">Rac GTPase-activating protein 1</fullName>
    </recommendedName>
    <alternativeName>
        <fullName evidence="31">Male germ cell RacGap</fullName>
    </alternativeName>
</protein>
<keyword evidence="24" id="KW-0446">Lipid-binding</keyword>
<dbReference type="GO" id="GO:0008289">
    <property type="term" value="F:lipid binding"/>
    <property type="evidence" value="ECO:0007669"/>
    <property type="project" value="UniProtKB-KW"/>
</dbReference>
<dbReference type="GO" id="GO:0030496">
    <property type="term" value="C:midbody"/>
    <property type="evidence" value="ECO:0007669"/>
    <property type="project" value="UniProtKB-SubCell"/>
</dbReference>
<keyword evidence="10" id="KW-1003">Cell membrane</keyword>
<dbReference type="Ensembl" id="ENSECRT00000012739.1">
    <property type="protein sequence ID" value="ENSECRP00000012525.1"/>
    <property type="gene ID" value="ENSECRG00000008350.1"/>
</dbReference>
<keyword evidence="11" id="KW-0963">Cytoplasm</keyword>
<evidence type="ECO:0000256" key="8">
    <source>
        <dbReference type="ARBA" id="ARBA00022468"/>
    </source>
</evidence>
<dbReference type="GO" id="GO:0097149">
    <property type="term" value="C:centralspindlin complex"/>
    <property type="evidence" value="ECO:0007669"/>
    <property type="project" value="TreeGrafter"/>
</dbReference>
<evidence type="ECO:0000256" key="1">
    <source>
        <dbReference type="ARBA" id="ARBA00004123"/>
    </source>
</evidence>
<evidence type="ECO:0000256" key="20">
    <source>
        <dbReference type="ARBA" id="ARBA00022871"/>
    </source>
</evidence>
<keyword evidence="17" id="KW-0221">Differentiation</keyword>
<evidence type="ECO:0000256" key="27">
    <source>
        <dbReference type="ARBA" id="ARBA00023242"/>
    </source>
</evidence>
<evidence type="ECO:0000256" key="9">
    <source>
        <dbReference type="ARBA" id="ARBA00022473"/>
    </source>
</evidence>
<keyword evidence="12" id="KW-1017">Isopeptide bond</keyword>
<dbReference type="GO" id="GO:0001669">
    <property type="term" value="C:acrosomal vesicle"/>
    <property type="evidence" value="ECO:0007669"/>
    <property type="project" value="UniProtKB-SubCell"/>
</dbReference>
<dbReference type="Pfam" id="PF00130">
    <property type="entry name" value="C1_1"/>
    <property type="match status" value="1"/>
</dbReference>
<evidence type="ECO:0000256" key="4">
    <source>
        <dbReference type="ARBA" id="ARBA00004218"/>
    </source>
</evidence>
<dbReference type="InterPro" id="IPR000198">
    <property type="entry name" value="RhoGAP_dom"/>
</dbReference>
<dbReference type="Pfam" id="PF00620">
    <property type="entry name" value="RhoGAP"/>
    <property type="match status" value="1"/>
</dbReference>